<dbReference type="Pfam" id="PF01988">
    <property type="entry name" value="VIT1"/>
    <property type="match status" value="1"/>
</dbReference>
<protein>
    <submittedName>
        <fullName evidence="8">Uncharacterized protein</fullName>
    </submittedName>
</protein>
<dbReference type="GO" id="GO:0012505">
    <property type="term" value="C:endomembrane system"/>
    <property type="evidence" value="ECO:0007669"/>
    <property type="project" value="UniProtKB-SubCell"/>
</dbReference>
<dbReference type="PANTHER" id="PTHR31851">
    <property type="entry name" value="FE(2+)/MN(2+) TRANSPORTER PCL1"/>
    <property type="match status" value="1"/>
</dbReference>
<evidence type="ECO:0000313" key="8">
    <source>
        <dbReference type="EMBL" id="OSX69974.1"/>
    </source>
</evidence>
<evidence type="ECO:0000256" key="4">
    <source>
        <dbReference type="ARBA" id="ARBA00022989"/>
    </source>
</evidence>
<name>A0A1X6NMY2_PORUM</name>
<reference evidence="8 9" key="1">
    <citation type="submission" date="2017-03" db="EMBL/GenBank/DDBJ databases">
        <title>WGS assembly of Porphyra umbilicalis.</title>
        <authorList>
            <person name="Brawley S.H."/>
            <person name="Blouin N.A."/>
            <person name="Ficko-Blean E."/>
            <person name="Wheeler G.L."/>
            <person name="Lohr M."/>
            <person name="Goodson H.V."/>
            <person name="Jenkins J.W."/>
            <person name="Blaby-Haas C.E."/>
            <person name="Helliwell K.E."/>
            <person name="Chan C."/>
            <person name="Marriage T."/>
            <person name="Bhattacharya D."/>
            <person name="Klein A.S."/>
            <person name="Badis Y."/>
            <person name="Brodie J."/>
            <person name="Cao Y."/>
            <person name="Collen J."/>
            <person name="Dittami S.M."/>
            <person name="Gachon C.M."/>
            <person name="Green B.R."/>
            <person name="Karpowicz S."/>
            <person name="Kim J.W."/>
            <person name="Kudahl U."/>
            <person name="Lin S."/>
            <person name="Michel G."/>
            <person name="Mittag M."/>
            <person name="Olson B.J."/>
            <person name="Pangilinan J."/>
            <person name="Peng Y."/>
            <person name="Qiu H."/>
            <person name="Shu S."/>
            <person name="Singer J.T."/>
            <person name="Smith A.G."/>
            <person name="Sprecher B.N."/>
            <person name="Wagner V."/>
            <person name="Wang W."/>
            <person name="Wang Z.-Y."/>
            <person name="Yan J."/>
            <person name="Yarish C."/>
            <person name="Zoeuner-Riek S."/>
            <person name="Zhuang Y."/>
            <person name="Zou Y."/>
            <person name="Lindquist E.A."/>
            <person name="Grimwood J."/>
            <person name="Barry K."/>
            <person name="Rokhsar D.S."/>
            <person name="Schmutz J."/>
            <person name="Stiller J.W."/>
            <person name="Grossman A.R."/>
            <person name="Prochnik S.E."/>
        </authorList>
    </citation>
    <scope>NUCLEOTIDE SEQUENCE [LARGE SCALE GENOMIC DNA]</scope>
    <source>
        <strain evidence="8">4086291</strain>
    </source>
</reference>
<dbReference type="GO" id="GO:0005384">
    <property type="term" value="F:manganese ion transmembrane transporter activity"/>
    <property type="evidence" value="ECO:0007669"/>
    <property type="project" value="InterPro"/>
</dbReference>
<comment type="subcellular location">
    <subcellularLocation>
        <location evidence="1">Endomembrane system</location>
        <topology evidence="1">Multi-pass membrane protein</topology>
    </subcellularLocation>
</comment>
<comment type="similarity">
    <text evidence="2">Belongs to the CCC1 family.</text>
</comment>
<keyword evidence="3 7" id="KW-0812">Transmembrane</keyword>
<proteinExistence type="inferred from homology"/>
<keyword evidence="9" id="KW-1185">Reference proteome</keyword>
<feature type="region of interest" description="Disordered" evidence="6">
    <location>
        <begin position="1"/>
        <end position="27"/>
    </location>
</feature>
<evidence type="ECO:0000256" key="6">
    <source>
        <dbReference type="SAM" id="MobiDB-lite"/>
    </source>
</evidence>
<organism evidence="8 9">
    <name type="scientific">Porphyra umbilicalis</name>
    <name type="common">Purple laver</name>
    <name type="synonym">Red alga</name>
    <dbReference type="NCBI Taxonomy" id="2786"/>
    <lineage>
        <taxon>Eukaryota</taxon>
        <taxon>Rhodophyta</taxon>
        <taxon>Bangiophyceae</taxon>
        <taxon>Bangiales</taxon>
        <taxon>Bangiaceae</taxon>
        <taxon>Porphyra</taxon>
    </lineage>
</organism>
<sequence length="252" mass="26728">MVEPSSSYGAIAPRADGGESGQSQENHARAGEFLSDCVLGMSDGLTVPFALAAGLTSAISSSSVIALAVVSELIAGAISMGLGGYLSGRVEADTHDAEREREEWEVVHKKEEEEEEVVHELCKFGLTREQCEPVLEHFRKNPTQWVDFMMKFELGITKPADSRPFTSALAVGGSYVVGGLVPLIPYLIVPNAKLALRYSTAATLLALFVFGWVKAVLIGSPKRGKSAVETLVVGGAAAAAAFFLAKLFPVDL</sequence>
<accession>A0A1X6NMY2</accession>
<dbReference type="EMBL" id="KV919344">
    <property type="protein sequence ID" value="OSX69974.1"/>
    <property type="molecule type" value="Genomic_DNA"/>
</dbReference>
<evidence type="ECO:0000256" key="5">
    <source>
        <dbReference type="ARBA" id="ARBA00023136"/>
    </source>
</evidence>
<dbReference type="AlphaFoldDB" id="A0A1X6NMY2"/>
<dbReference type="Proteomes" id="UP000218209">
    <property type="component" value="Unassembled WGS sequence"/>
</dbReference>
<feature type="transmembrane region" description="Helical" evidence="7">
    <location>
        <begin position="195"/>
        <end position="218"/>
    </location>
</feature>
<feature type="transmembrane region" description="Helical" evidence="7">
    <location>
        <begin position="230"/>
        <end position="248"/>
    </location>
</feature>
<gene>
    <name evidence="8" type="ORF">BU14_0976s0004</name>
</gene>
<evidence type="ECO:0000313" key="9">
    <source>
        <dbReference type="Proteomes" id="UP000218209"/>
    </source>
</evidence>
<dbReference type="GO" id="GO:0030026">
    <property type="term" value="P:intracellular manganese ion homeostasis"/>
    <property type="evidence" value="ECO:0007669"/>
    <property type="project" value="InterPro"/>
</dbReference>
<evidence type="ECO:0000256" key="2">
    <source>
        <dbReference type="ARBA" id="ARBA00007049"/>
    </source>
</evidence>
<evidence type="ECO:0000256" key="7">
    <source>
        <dbReference type="SAM" id="Phobius"/>
    </source>
</evidence>
<feature type="transmembrane region" description="Helical" evidence="7">
    <location>
        <begin position="168"/>
        <end position="189"/>
    </location>
</feature>
<keyword evidence="4 7" id="KW-1133">Transmembrane helix</keyword>
<dbReference type="InterPro" id="IPR008217">
    <property type="entry name" value="Ccc1_fam"/>
</dbReference>
<evidence type="ECO:0000256" key="3">
    <source>
        <dbReference type="ARBA" id="ARBA00022692"/>
    </source>
</evidence>
<evidence type="ECO:0000256" key="1">
    <source>
        <dbReference type="ARBA" id="ARBA00004127"/>
    </source>
</evidence>
<keyword evidence="5 7" id="KW-0472">Membrane</keyword>
<dbReference type="OrthoDB" id="73465at2759"/>